<evidence type="ECO:0000256" key="2">
    <source>
        <dbReference type="SAM" id="Coils"/>
    </source>
</evidence>
<proteinExistence type="inferred from homology"/>
<dbReference type="PROSITE" id="PS51996">
    <property type="entry name" value="TR_MART"/>
    <property type="match status" value="1"/>
</dbReference>
<protein>
    <recommendedName>
        <fullName evidence="3">LXG domain-containing protein</fullName>
    </recommendedName>
</protein>
<gene>
    <name evidence="4" type="ORF">AMD01_22465</name>
</gene>
<comment type="similarity">
    <text evidence="1">In the N-terminal section; belongs to the LXG family.</text>
</comment>
<dbReference type="PRINTS" id="PR01390">
    <property type="entry name" value="BINARYTOXINA"/>
</dbReference>
<evidence type="ECO:0000313" key="4">
    <source>
        <dbReference type="EMBL" id="KOO37241.1"/>
    </source>
</evidence>
<dbReference type="Pfam" id="PF04740">
    <property type="entry name" value="LXG"/>
    <property type="match status" value="1"/>
</dbReference>
<dbReference type="AlphaFoldDB" id="A0A0M0KEG5"/>
<dbReference type="InterPro" id="IPR016013">
    <property type="entry name" value="Binary_toxinA_clost-typ"/>
</dbReference>
<dbReference type="RefSeq" id="WP_053403675.1">
    <property type="nucleotide sequence ID" value="NZ_LILC01000037.1"/>
</dbReference>
<dbReference type="PANTHER" id="PTHR34976:SF2">
    <property type="entry name" value="TYPE VII SECRETION SYSTEM PROTEIN ESSD"/>
    <property type="match status" value="1"/>
</dbReference>
<dbReference type="Proteomes" id="UP000037558">
    <property type="component" value="Unassembled WGS sequence"/>
</dbReference>
<evidence type="ECO:0000259" key="3">
    <source>
        <dbReference type="PROSITE" id="PS51756"/>
    </source>
</evidence>
<dbReference type="InterPro" id="IPR051768">
    <property type="entry name" value="Bact_secretion_toxin"/>
</dbReference>
<dbReference type="Pfam" id="PF03496">
    <property type="entry name" value="ADPrib_exo_Tox"/>
    <property type="match status" value="1"/>
</dbReference>
<dbReference type="PATRIC" id="fig|284581.3.peg.3346"/>
<accession>A0A0M0KEG5</accession>
<dbReference type="InterPro" id="IPR006829">
    <property type="entry name" value="LXG_dom"/>
</dbReference>
<feature type="domain" description="LXG" evidence="3">
    <location>
        <begin position="2"/>
        <end position="237"/>
    </location>
</feature>
<keyword evidence="2" id="KW-0175">Coiled coil</keyword>
<dbReference type="PANTHER" id="PTHR34976">
    <property type="entry name" value="RIBONUCLEASE YQCG-RELATED"/>
    <property type="match status" value="1"/>
</dbReference>
<dbReference type="EMBL" id="LILC01000037">
    <property type="protein sequence ID" value="KOO37241.1"/>
    <property type="molecule type" value="Genomic_DNA"/>
</dbReference>
<dbReference type="Gene3D" id="3.90.176.10">
    <property type="entry name" value="Toxin ADP-ribosyltransferase, Chain A, domain 1"/>
    <property type="match status" value="1"/>
</dbReference>
<feature type="coiled-coil region" evidence="2">
    <location>
        <begin position="12"/>
        <end position="42"/>
    </location>
</feature>
<name>A0A0M0KEG5_9BACI</name>
<evidence type="ECO:0000313" key="5">
    <source>
        <dbReference type="Proteomes" id="UP000037558"/>
    </source>
</evidence>
<sequence>MKNAVYEADTLLEAAEKRVDSYKKLQAQIQTLKKAFEGVANLENDFKGKGADNIKSFYKGHEDIANQWLNLIHTQIAFFKTVKTKIAKADLPKGTFVDVSFLTQNLDAGEKQSRSMVDEQKSSLEKILASIDDIVSLRPFSTKVFEKDMDEAKKERTHTVDDVESLDQELLSDYKLLELLYQAVNAGIQSLMNATERSGESSPIYFNEKAYHSSRAYQVQKETNEFATAYVKEKKLERQAYREQVRAKHQAEVQKANRLHTKKEEKNIFQRSWDGVVSGAGDAIKDTVEGTVSMVKHPIKTAQGIGYAATHLDEVAVATGKQIAKSWNEEMVHGNAQQRSHWIAFMGTEIGVGLLGGKGIDKLSKVSRASKFAKGTKEFAKKHAKALNSKTTSLLESYRNMSWFSNDEASQLAFEYGSGGPLHVNEPDVQFFRNHGGSNANAKPERFKHIFEAEEWGIENYKEWENQLTQQEKDGIRDYTGSQYYEDMNNYLRGKDDFVSEDVRIKISAVHNALMRAETPEPLTVYRGTNIDALESMLPANNFNEFDFYELLGQTFKEEGFLSTSATSSSAFEKMVNWTINVPEGANGAYIGHMSRHQMEAEILFDLGHELIIREISDGPDIDGKIYIKADLVKK</sequence>
<evidence type="ECO:0000256" key="1">
    <source>
        <dbReference type="ARBA" id="ARBA00034117"/>
    </source>
</evidence>
<dbReference type="OrthoDB" id="2748547at2"/>
<dbReference type="SUPFAM" id="SSF56399">
    <property type="entry name" value="ADP-ribosylation"/>
    <property type="match status" value="1"/>
</dbReference>
<dbReference type="GO" id="GO:0005576">
    <property type="term" value="C:extracellular region"/>
    <property type="evidence" value="ECO:0007669"/>
    <property type="project" value="InterPro"/>
</dbReference>
<organism evidence="4 5">
    <name type="scientific">Priestia koreensis</name>
    <dbReference type="NCBI Taxonomy" id="284581"/>
    <lineage>
        <taxon>Bacteria</taxon>
        <taxon>Bacillati</taxon>
        <taxon>Bacillota</taxon>
        <taxon>Bacilli</taxon>
        <taxon>Bacillales</taxon>
        <taxon>Bacillaceae</taxon>
        <taxon>Priestia</taxon>
    </lineage>
</organism>
<dbReference type="PROSITE" id="PS51756">
    <property type="entry name" value="LXG"/>
    <property type="match status" value="1"/>
</dbReference>
<reference evidence="5" key="1">
    <citation type="submission" date="2015-08" db="EMBL/GenBank/DDBJ databases">
        <title>Fjat-14210 dsm16467.</title>
        <authorList>
            <person name="Liu B."/>
            <person name="Wang J."/>
            <person name="Zhu Y."/>
            <person name="Liu G."/>
            <person name="Chen Q."/>
            <person name="Chen Z."/>
            <person name="Lan J."/>
            <person name="Che J."/>
            <person name="Ge C."/>
            <person name="Shi H."/>
            <person name="Pan Z."/>
            <person name="Liu X."/>
        </authorList>
    </citation>
    <scope>NUCLEOTIDE SEQUENCE [LARGE SCALE GENOMIC DNA]</scope>
    <source>
        <strain evidence="5">DSM 16467</strain>
    </source>
</reference>
<dbReference type="InterPro" id="IPR003540">
    <property type="entry name" value="ADP-ribosyltransferase"/>
</dbReference>
<comment type="caution">
    <text evidence="4">The sequence shown here is derived from an EMBL/GenBank/DDBJ whole genome shotgun (WGS) entry which is preliminary data.</text>
</comment>
<keyword evidence="5" id="KW-1185">Reference proteome</keyword>
<dbReference type="STRING" id="284581.AMD01_22465"/>